<gene>
    <name evidence="1" type="ORF">SAMN04487948_10625</name>
</gene>
<dbReference type="EMBL" id="FODV01000006">
    <property type="protein sequence ID" value="SEO86098.1"/>
    <property type="molecule type" value="Genomic_DNA"/>
</dbReference>
<dbReference type="RefSeq" id="WP_170864801.1">
    <property type="nucleotide sequence ID" value="NZ_FODV01000006.1"/>
</dbReference>
<dbReference type="AlphaFoldDB" id="A0A1H8T6C9"/>
<evidence type="ECO:0000313" key="2">
    <source>
        <dbReference type="Proteomes" id="UP000199126"/>
    </source>
</evidence>
<name>A0A1H8T6C9_9EURY</name>
<organism evidence="1 2">
    <name type="scientific">Halogranum amylolyticum</name>
    <dbReference type="NCBI Taxonomy" id="660520"/>
    <lineage>
        <taxon>Archaea</taxon>
        <taxon>Methanobacteriati</taxon>
        <taxon>Methanobacteriota</taxon>
        <taxon>Stenosarchaea group</taxon>
        <taxon>Halobacteria</taxon>
        <taxon>Halobacteriales</taxon>
        <taxon>Haloferacaceae</taxon>
    </lineage>
</organism>
<keyword evidence="2" id="KW-1185">Reference proteome</keyword>
<proteinExistence type="predicted"/>
<dbReference type="OrthoDB" id="211218at2157"/>
<protein>
    <submittedName>
        <fullName evidence="1">Uncharacterized protein</fullName>
    </submittedName>
</protein>
<sequence>MSDEMPQPVATFLQNAESVYDEYDEGYIDPDAALSVLGDHITELRDSYED</sequence>
<reference evidence="2" key="1">
    <citation type="submission" date="2016-10" db="EMBL/GenBank/DDBJ databases">
        <authorList>
            <person name="Varghese N."/>
            <person name="Submissions S."/>
        </authorList>
    </citation>
    <scope>NUCLEOTIDE SEQUENCE [LARGE SCALE GENOMIC DNA]</scope>
    <source>
        <strain evidence="2">CGMCC 1.10121</strain>
    </source>
</reference>
<accession>A0A1H8T6C9</accession>
<evidence type="ECO:0000313" key="1">
    <source>
        <dbReference type="EMBL" id="SEO86098.1"/>
    </source>
</evidence>
<dbReference type="Proteomes" id="UP000199126">
    <property type="component" value="Unassembled WGS sequence"/>
</dbReference>